<dbReference type="InterPro" id="IPR025364">
    <property type="entry name" value="DUF4268"/>
</dbReference>
<dbReference type="Proteomes" id="UP000305760">
    <property type="component" value="Unassembled WGS sequence"/>
</dbReference>
<evidence type="ECO:0000259" key="3">
    <source>
        <dbReference type="Pfam" id="PF14088"/>
    </source>
</evidence>
<evidence type="ECO:0000313" key="6">
    <source>
        <dbReference type="Proteomes" id="UP000305760"/>
    </source>
</evidence>
<dbReference type="Pfam" id="PF07510">
    <property type="entry name" value="GmrSD_C"/>
    <property type="match status" value="1"/>
</dbReference>
<feature type="domain" description="GmrSD restriction endonucleases C-terminal" evidence="2">
    <location>
        <begin position="498"/>
        <end position="646"/>
    </location>
</feature>
<name>A0A5C4RRD1_9GAMM</name>
<dbReference type="InterPro" id="IPR011089">
    <property type="entry name" value="GmrSD_C"/>
</dbReference>
<reference evidence="5 6" key="1">
    <citation type="submission" date="2019-03" db="EMBL/GenBank/DDBJ databases">
        <title>Arenimonas daejeonensis sp. nov., isolated from compost.</title>
        <authorList>
            <person name="Jeon C.O."/>
        </authorList>
    </citation>
    <scope>NUCLEOTIDE SEQUENCE [LARGE SCALE GENOMIC DNA]</scope>
    <source>
        <strain evidence="5 6">R29</strain>
    </source>
</reference>
<proteinExistence type="predicted"/>
<feature type="domain" description="RAMA" evidence="4">
    <location>
        <begin position="665"/>
        <end position="762"/>
    </location>
</feature>
<dbReference type="Pfam" id="PF03235">
    <property type="entry name" value="GmrSD_N"/>
    <property type="match status" value="1"/>
</dbReference>
<keyword evidence="6" id="KW-1185">Reference proteome</keyword>
<sequence>MRPRSQEAGEFLREGIREAAFYLRQLHFVRNISIFNWQSGNRTVTGQPKDNMDTQVRTPQAVFMQPQRLLVPLFQRPYVWNEEMQWEPLWKDLVRVADRVIQKPLEAQLPHFLGAVVLQQMQSQAGDLQQRTVIDGQQRLTTLQLLLDALHAELTQAGAAVPAARLRPLIANDEAFRRHKEDQFKVWPTNRDREAFNEVMAAPPPVDYAALTHGESRMARAHAFFAEEAREWLFAQGVDAVSSRADVLERCARELLQLVVIDLTPTENAQEIFETLNARGSVLTAADLIKNFVFQRMLEQGANVEEAYRRYWAQFESPFWEEEVNVGRFNYPRSSVFLNHWLISQTGEEVVAREVFTRFKAYVDFQAGSTMIELLREIDRAAGIYRSFIEKADILEGPLDRLGLFAYRLQTMESEVVKPVLLALLDRPVDPLPAEELGRSLDIIESWFVRRMLIRATAKSYNKLFAEVASLVKATPAKAMAAALQSFFTTQTAETNYWPDDEEVRNELTSLPAYRRLGRGRLRMVLESIEDDWRGWRRGQTSAAGVRIRRGTYAIEHVLPQSWHRHWPLSSGGVELERDARIHRLGNLTLLSKKLNSTLSNGPWHGANGKAAQLQLNDVLLLNSHLLKEFGATTWDESSIDQRTEKAISTILSIWRVPDGHKVATARASETPSINVEIQDLMLAGSLSAGQTLHSPRGKHSGHTAKVLADGCLEVAGVTYNSASLAGIAVRKQRTNGWYFWRLEPGSRRSLNDLRNEYLRSLGQDVVTDDDTGNRYVRFWTQFSEGLTSAAGPLKPHKPAPQNWTALAIGRTGFWLSLFASPREDRLAVELVIDRDLAKTRFAPLRDQAPEIEAALGFELEWEELPGSARSRLRTVRRESPIEDESQWPTYITWLVERANAMASVLRDRIRSLP</sequence>
<dbReference type="Pfam" id="PF14088">
    <property type="entry name" value="DUF4268"/>
    <property type="match status" value="1"/>
</dbReference>
<dbReference type="Pfam" id="PF18755">
    <property type="entry name" value="RAMA"/>
    <property type="match status" value="1"/>
</dbReference>
<evidence type="ECO:0000313" key="5">
    <source>
        <dbReference type="EMBL" id="TNJ33730.1"/>
    </source>
</evidence>
<feature type="domain" description="GmrSD restriction endonucleases N-terminal" evidence="1">
    <location>
        <begin position="67"/>
        <end position="294"/>
    </location>
</feature>
<dbReference type="PANTHER" id="PTHR35149:SF1">
    <property type="entry name" value="DUF5655 DOMAIN-CONTAINING PROTEIN"/>
    <property type="match status" value="1"/>
</dbReference>
<dbReference type="OrthoDB" id="9798761at2"/>
<evidence type="ECO:0000259" key="1">
    <source>
        <dbReference type="Pfam" id="PF03235"/>
    </source>
</evidence>
<evidence type="ECO:0000259" key="4">
    <source>
        <dbReference type="Pfam" id="PF18755"/>
    </source>
</evidence>
<dbReference type="PANTHER" id="PTHR35149">
    <property type="entry name" value="SLL5132 PROTEIN"/>
    <property type="match status" value="1"/>
</dbReference>
<comment type="caution">
    <text evidence="5">The sequence shown here is derived from an EMBL/GenBank/DDBJ whole genome shotgun (WGS) entry which is preliminary data.</text>
</comment>
<dbReference type="InterPro" id="IPR040843">
    <property type="entry name" value="RAMA"/>
</dbReference>
<feature type="domain" description="DUF4268" evidence="3">
    <location>
        <begin position="777"/>
        <end position="909"/>
    </location>
</feature>
<gene>
    <name evidence="5" type="ORF">E1B00_10355</name>
</gene>
<organism evidence="5 6">
    <name type="scientific">Arenimonas terrae</name>
    <dbReference type="NCBI Taxonomy" id="2546226"/>
    <lineage>
        <taxon>Bacteria</taxon>
        <taxon>Pseudomonadati</taxon>
        <taxon>Pseudomonadota</taxon>
        <taxon>Gammaproteobacteria</taxon>
        <taxon>Lysobacterales</taxon>
        <taxon>Lysobacteraceae</taxon>
        <taxon>Arenimonas</taxon>
    </lineage>
</organism>
<evidence type="ECO:0000259" key="2">
    <source>
        <dbReference type="Pfam" id="PF07510"/>
    </source>
</evidence>
<protein>
    <submittedName>
        <fullName evidence="5">DUF4268 domain-containing protein</fullName>
    </submittedName>
</protein>
<dbReference type="InterPro" id="IPR004919">
    <property type="entry name" value="GmrSD_N"/>
</dbReference>
<dbReference type="EMBL" id="SMDR01000002">
    <property type="protein sequence ID" value="TNJ33730.1"/>
    <property type="molecule type" value="Genomic_DNA"/>
</dbReference>
<dbReference type="AlphaFoldDB" id="A0A5C4RRD1"/>
<accession>A0A5C4RRD1</accession>